<evidence type="ECO:0000256" key="2">
    <source>
        <dbReference type="ARBA" id="ARBA00006375"/>
    </source>
</evidence>
<keyword evidence="7 8" id="KW-0472">Membrane</keyword>
<dbReference type="InterPro" id="IPR023395">
    <property type="entry name" value="MCP_dom_sf"/>
</dbReference>
<feature type="repeat" description="Solcar" evidence="8">
    <location>
        <begin position="202"/>
        <end position="289"/>
    </location>
</feature>
<evidence type="ECO:0000256" key="4">
    <source>
        <dbReference type="ARBA" id="ARBA00022692"/>
    </source>
</evidence>
<sequence length="317" mass="33723">MAEHMPEHLEEIEYEGLSASAGLGEIVQVSMAAGALAGITEHAVMFPVDSIKTRMQVFATSPAAVYTGVGNAFTRISSTEGPAHAVHFGAYEMVKELAGGNVEGAQNQWIATSIAGASATIASDALMNPFDVIKQRMQMHKSSYRSAVDCAKTVYRTEGLGAFYVSYPTTLTMTVPFTAVQFTVYEQLKAFLNPQGAYSPATHIVAGGLAGAVAGAATTPLDVAKTILQTRGTSTDPEIRHCKGLVDAFRIIWARDGAKGFVRGLSPRVLTFMPSNALCWLSYEFFSASPSLVPISVRSADVTRSACLLVEAAIRDQ</sequence>
<dbReference type="InterPro" id="IPR018108">
    <property type="entry name" value="MCP_transmembrane"/>
</dbReference>
<dbReference type="Pfam" id="PF00153">
    <property type="entry name" value="Mito_carr"/>
    <property type="match status" value="3"/>
</dbReference>
<protein>
    <submittedName>
        <fullName evidence="10">N/A</fullName>
    </submittedName>
</protein>
<comment type="subcellular location">
    <subcellularLocation>
        <location evidence="1">Mitochondrion membrane</location>
        <topology evidence="1">Multi-pass membrane protein</topology>
    </subcellularLocation>
</comment>
<comment type="similarity">
    <text evidence="2 9">Belongs to the mitochondrial carrier (TC 2.A.29) family.</text>
</comment>
<evidence type="ECO:0000256" key="6">
    <source>
        <dbReference type="ARBA" id="ARBA00023128"/>
    </source>
</evidence>
<dbReference type="PANTHER" id="PTHR45758">
    <property type="entry name" value="MITOFERRIN-1-RELATED"/>
    <property type="match status" value="1"/>
</dbReference>
<dbReference type="GO" id="GO:0048250">
    <property type="term" value="P:iron import into the mitochondrion"/>
    <property type="evidence" value="ECO:0007669"/>
    <property type="project" value="TreeGrafter"/>
</dbReference>
<dbReference type="Gene3D" id="1.50.40.10">
    <property type="entry name" value="Mitochondrial carrier domain"/>
    <property type="match status" value="1"/>
</dbReference>
<evidence type="ECO:0000256" key="9">
    <source>
        <dbReference type="RuleBase" id="RU000488"/>
    </source>
</evidence>
<organism evidence="10">
    <name type="scientific">Ganoderma boninense</name>
    <dbReference type="NCBI Taxonomy" id="34458"/>
    <lineage>
        <taxon>Eukaryota</taxon>
        <taxon>Fungi</taxon>
        <taxon>Dikarya</taxon>
        <taxon>Basidiomycota</taxon>
        <taxon>Agaricomycotina</taxon>
        <taxon>Agaricomycetes</taxon>
        <taxon>Polyporales</taxon>
        <taxon>Polyporaceae</taxon>
        <taxon>Ganoderma</taxon>
    </lineage>
</organism>
<evidence type="ECO:0000256" key="5">
    <source>
        <dbReference type="ARBA" id="ARBA00022989"/>
    </source>
</evidence>
<dbReference type="GO" id="GO:0015093">
    <property type="term" value="F:ferrous iron transmembrane transporter activity"/>
    <property type="evidence" value="ECO:0007669"/>
    <property type="project" value="TreeGrafter"/>
</dbReference>
<dbReference type="SUPFAM" id="SSF103506">
    <property type="entry name" value="Mitochondrial carrier"/>
    <property type="match status" value="1"/>
</dbReference>
<evidence type="ECO:0000256" key="8">
    <source>
        <dbReference type="PROSITE-ProRule" id="PRU00282"/>
    </source>
</evidence>
<name>A0A5K1JSW2_9APHY</name>
<evidence type="ECO:0000313" key="10">
    <source>
        <dbReference type="EMBL" id="VWO94669.1"/>
    </source>
</evidence>
<evidence type="ECO:0000256" key="7">
    <source>
        <dbReference type="ARBA" id="ARBA00023136"/>
    </source>
</evidence>
<dbReference type="AlphaFoldDB" id="A0A5K1JSW2"/>
<keyword evidence="6" id="KW-0496">Mitochondrion</keyword>
<reference evidence="10" key="1">
    <citation type="submission" date="2019-10" db="EMBL/GenBank/DDBJ databases">
        <authorList>
            <person name="Nor Muhammad N."/>
        </authorList>
    </citation>
    <scope>NUCLEOTIDE SEQUENCE</scope>
</reference>
<accession>A0A5K1JSW2</accession>
<dbReference type="PANTHER" id="PTHR45758:SF4">
    <property type="entry name" value="MITOFERRIN-1"/>
    <property type="match status" value="1"/>
</dbReference>
<dbReference type="EMBL" id="LR724134">
    <property type="protein sequence ID" value="VWO94669.1"/>
    <property type="molecule type" value="Genomic_DNA"/>
</dbReference>
<keyword evidence="4 8" id="KW-0812">Transmembrane</keyword>
<feature type="repeat" description="Solcar" evidence="8">
    <location>
        <begin position="107"/>
        <end position="191"/>
    </location>
</feature>
<evidence type="ECO:0000256" key="3">
    <source>
        <dbReference type="ARBA" id="ARBA00022448"/>
    </source>
</evidence>
<dbReference type="FunFam" id="1.50.40.10:FF:000172">
    <property type="entry name" value="MC family mitochondrial carrier protein"/>
    <property type="match status" value="1"/>
</dbReference>
<evidence type="ECO:0000256" key="1">
    <source>
        <dbReference type="ARBA" id="ARBA00004225"/>
    </source>
</evidence>
<keyword evidence="3 9" id="KW-0813">Transport</keyword>
<proteinExistence type="inferred from homology"/>
<dbReference type="PROSITE" id="PS50920">
    <property type="entry name" value="SOLCAR"/>
    <property type="match status" value="2"/>
</dbReference>
<keyword evidence="5" id="KW-1133">Transmembrane helix</keyword>
<gene>
    <name evidence="10" type="primary">I1R980</name>
</gene>
<dbReference type="GO" id="GO:0031966">
    <property type="term" value="C:mitochondrial membrane"/>
    <property type="evidence" value="ECO:0007669"/>
    <property type="project" value="UniProtKB-SubCell"/>
</dbReference>